<keyword evidence="3" id="KW-1185">Reference proteome</keyword>
<evidence type="ECO:0000313" key="2">
    <source>
        <dbReference type="EMBL" id="MBD2714918.1"/>
    </source>
</evidence>
<dbReference type="Pfam" id="PF05050">
    <property type="entry name" value="Methyltransf_21"/>
    <property type="match status" value="1"/>
</dbReference>
<gene>
    <name evidence="2" type="ORF">IC231_07710</name>
</gene>
<dbReference type="EMBL" id="JACWZZ010000001">
    <property type="protein sequence ID" value="MBD2714918.1"/>
    <property type="molecule type" value="Genomic_DNA"/>
</dbReference>
<evidence type="ECO:0000313" key="3">
    <source>
        <dbReference type="Proteomes" id="UP000642468"/>
    </source>
</evidence>
<feature type="domain" description="Methyltransferase FkbM" evidence="1">
    <location>
        <begin position="108"/>
        <end position="271"/>
    </location>
</feature>
<name>A0ABR8JH48_9BACT</name>
<dbReference type="InterPro" id="IPR006342">
    <property type="entry name" value="FkbM_mtfrase"/>
</dbReference>
<dbReference type="RefSeq" id="WP_190783898.1">
    <property type="nucleotide sequence ID" value="NZ_JACWZZ010000001.1"/>
</dbReference>
<organism evidence="2 3">
    <name type="scientific">Hymenobacter duratus</name>
    <dbReference type="NCBI Taxonomy" id="2771356"/>
    <lineage>
        <taxon>Bacteria</taxon>
        <taxon>Pseudomonadati</taxon>
        <taxon>Bacteroidota</taxon>
        <taxon>Cytophagia</taxon>
        <taxon>Cytophagales</taxon>
        <taxon>Hymenobacteraceae</taxon>
        <taxon>Hymenobacter</taxon>
    </lineage>
</organism>
<dbReference type="Gene3D" id="3.40.50.150">
    <property type="entry name" value="Vaccinia Virus protein VP39"/>
    <property type="match status" value="1"/>
</dbReference>
<dbReference type="GO" id="GO:0008168">
    <property type="term" value="F:methyltransferase activity"/>
    <property type="evidence" value="ECO:0007669"/>
    <property type="project" value="UniProtKB-KW"/>
</dbReference>
<dbReference type="Proteomes" id="UP000642468">
    <property type="component" value="Unassembled WGS sequence"/>
</dbReference>
<dbReference type="InterPro" id="IPR029063">
    <property type="entry name" value="SAM-dependent_MTases_sf"/>
</dbReference>
<keyword evidence="2" id="KW-0808">Transferase</keyword>
<proteinExistence type="predicted"/>
<protein>
    <submittedName>
        <fullName evidence="2">FkbM family methyltransferase</fullName>
    </submittedName>
</protein>
<reference evidence="2 3" key="1">
    <citation type="submission" date="2020-09" db="EMBL/GenBank/DDBJ databases">
        <authorList>
            <person name="Kim M.K."/>
        </authorList>
    </citation>
    <scope>NUCLEOTIDE SEQUENCE [LARGE SCALE GENOMIC DNA]</scope>
    <source>
        <strain evidence="2 3">BT646</strain>
    </source>
</reference>
<accession>A0ABR8JH48</accession>
<keyword evidence="2" id="KW-0489">Methyltransferase</keyword>
<comment type="caution">
    <text evidence="2">The sequence shown here is derived from an EMBL/GenBank/DDBJ whole genome shotgun (WGS) entry which is preliminary data.</text>
</comment>
<evidence type="ECO:0000259" key="1">
    <source>
        <dbReference type="Pfam" id="PF05050"/>
    </source>
</evidence>
<sequence length="287" mass="32675">MFPSFAVAARAQAQRYLAYPLYQSARSRASFTQSGLALKEVRMSFRQFFTWSSPVVSALRSLKYVLVGLVRLPLGRSVRLSYGYTGEDRLIESLLKPLVTHNGYYVEVGCNEPRFISNTFLLYRRGWRGICIDANEQLIRKYQRIRPRDQAVCAFVAHSTQALSYMEFANNVLSTADLQYVPQYLAEGQQISRTRQVQPYSLTAILAARNAPARFDLLAIDAEEFDLSVLQSLDFGRYRPRLVVVEAEDFDPIQPLAHPICAFLLPLGYRLKGSLLKNLYFMDVSVS</sequence>
<dbReference type="GO" id="GO:0032259">
    <property type="term" value="P:methylation"/>
    <property type="evidence" value="ECO:0007669"/>
    <property type="project" value="UniProtKB-KW"/>
</dbReference>